<sequence length="32" mass="3685">MQLRVQPQLHQGLDLTHENILQGLNLEEMQAS</sequence>
<dbReference type="AlphaFoldDB" id="A0A101M0U0"/>
<keyword evidence="1" id="KW-0496">Mitochondrion</keyword>
<gene>
    <name evidence="1" type="ORF">ABT39_MTgene4159</name>
</gene>
<protein>
    <submittedName>
        <fullName evidence="1">Uncharacterized protein</fullName>
    </submittedName>
</protein>
<organism evidence="1">
    <name type="scientific">Picea glauca</name>
    <name type="common">White spruce</name>
    <name type="synonym">Pinus glauca</name>
    <dbReference type="NCBI Taxonomy" id="3330"/>
    <lineage>
        <taxon>Eukaryota</taxon>
        <taxon>Viridiplantae</taxon>
        <taxon>Streptophyta</taxon>
        <taxon>Embryophyta</taxon>
        <taxon>Tracheophyta</taxon>
        <taxon>Spermatophyta</taxon>
        <taxon>Pinopsida</taxon>
        <taxon>Pinidae</taxon>
        <taxon>Conifers I</taxon>
        <taxon>Pinales</taxon>
        <taxon>Pinaceae</taxon>
        <taxon>Picea</taxon>
    </lineage>
</organism>
<dbReference type="EMBL" id="LKAM01000004">
    <property type="protein sequence ID" value="KUM48823.1"/>
    <property type="molecule type" value="Genomic_DNA"/>
</dbReference>
<geneLocation type="mitochondrion" evidence="1"/>
<proteinExistence type="predicted"/>
<evidence type="ECO:0000313" key="1">
    <source>
        <dbReference type="EMBL" id="KUM48823.1"/>
    </source>
</evidence>
<name>A0A101M0U0_PICGL</name>
<accession>A0A101M0U0</accession>
<reference evidence="1" key="1">
    <citation type="journal article" date="2015" name="Genome Biol. Evol.">
        <title>Organellar Genomes of White Spruce (Picea glauca): Assembly and Annotation.</title>
        <authorList>
            <person name="Jackman S.D."/>
            <person name="Warren R.L."/>
            <person name="Gibb E.A."/>
            <person name="Vandervalk B.P."/>
            <person name="Mohamadi H."/>
            <person name="Chu J."/>
            <person name="Raymond A."/>
            <person name="Pleasance S."/>
            <person name="Coope R."/>
            <person name="Wildung M.R."/>
            <person name="Ritland C.E."/>
            <person name="Bousquet J."/>
            <person name="Jones S.J."/>
            <person name="Bohlmann J."/>
            <person name="Birol I."/>
        </authorList>
    </citation>
    <scope>NUCLEOTIDE SEQUENCE [LARGE SCALE GENOMIC DNA]</scope>
    <source>
        <tissue evidence="1">Flushing bud</tissue>
    </source>
</reference>
<comment type="caution">
    <text evidence="1">The sequence shown here is derived from an EMBL/GenBank/DDBJ whole genome shotgun (WGS) entry which is preliminary data.</text>
</comment>